<comment type="caution">
    <text evidence="10">The sequence shown here is derived from an EMBL/GenBank/DDBJ whole genome shotgun (WGS) entry which is preliminary data.</text>
</comment>
<evidence type="ECO:0000313" key="10">
    <source>
        <dbReference type="EMBL" id="MBE0347350.1"/>
    </source>
</evidence>
<dbReference type="GO" id="GO:0005886">
    <property type="term" value="C:plasma membrane"/>
    <property type="evidence" value="ECO:0007669"/>
    <property type="project" value="UniProtKB-SubCell"/>
</dbReference>
<organism evidence="10 11">
    <name type="scientific">Pseudoalteromonas peptidolytica F12-50-A1</name>
    <dbReference type="NCBI Taxonomy" id="1315280"/>
    <lineage>
        <taxon>Bacteria</taxon>
        <taxon>Pseudomonadati</taxon>
        <taxon>Pseudomonadota</taxon>
        <taxon>Gammaproteobacteria</taxon>
        <taxon>Alteromonadales</taxon>
        <taxon>Pseudoalteromonadaceae</taxon>
        <taxon>Pseudoalteromonas</taxon>
    </lineage>
</organism>
<dbReference type="PRINTS" id="PR01434">
    <property type="entry name" value="NADHDHGNASE5"/>
</dbReference>
<dbReference type="EMBL" id="AQHF01000026">
    <property type="protein sequence ID" value="MBE0347350.1"/>
    <property type="molecule type" value="Genomic_DNA"/>
</dbReference>
<evidence type="ECO:0000256" key="3">
    <source>
        <dbReference type="ARBA" id="ARBA00022475"/>
    </source>
</evidence>
<feature type="transmembrane region" description="Helical" evidence="7">
    <location>
        <begin position="235"/>
        <end position="257"/>
    </location>
</feature>
<sequence>MLTTLVILLLLHFVVAAFVMGKSMAQNGFLFRVTNLFALGVGLCLVLAWGYWSTSKSNANTLFEINFLRLCVVSLIGFMSFVLLRYSIHYLDGDKLRGRYFRSLLITLLCVTVVVLSNHLILFWVSWVGISLSLHRLLVFYPNRPRAALAAHKKFILARLAESALLGAFICIYLTTGSLQVNEILEFYSTYTGAITALDQTAAILLAVVALIKCAQLPVHGWLMQVVESPTPVSALLHAGIINLGGFLVMLFGALVLRVEAAKWLLLIVAGITTLLAALIMTTRISLKVRLAWSTSAQMGLMLVECALGLYELALLHLLAHSAYKAHAFLNASQWVHEDLTRRMSKQVEPPFWQWFGALGVAMGLVYGAASSIGYQGPVSIWALMIGALTVWLALRFEAQVLRSYWKILGIALVLLVVYSVQKWLLHFMVALPDELRTQAFSASDVWLLTIVITLAIVNYLLYYRAHLPLVQKLSRLLYAGLYLDEWMTRLTILLWPVQLPRTKKQKYLAKHHYTPNLEELK</sequence>
<comment type="function">
    <text evidence="7">Part of an energy-coupled inorganic carbon pump.</text>
</comment>
<evidence type="ECO:0000256" key="8">
    <source>
        <dbReference type="RuleBase" id="RU000320"/>
    </source>
</evidence>
<keyword evidence="11" id="KW-1185">Reference proteome</keyword>
<comment type="subunit">
    <text evidence="7">Forms a complex with DabA.</text>
</comment>
<evidence type="ECO:0000259" key="9">
    <source>
        <dbReference type="Pfam" id="PF00361"/>
    </source>
</evidence>
<proteinExistence type="inferred from homology"/>
<dbReference type="InterPro" id="IPR046396">
    <property type="entry name" value="Transporter_DabB"/>
</dbReference>
<dbReference type="InterPro" id="IPR003945">
    <property type="entry name" value="NU5C-like"/>
</dbReference>
<dbReference type="PANTHER" id="PTHR42829">
    <property type="entry name" value="NADH-UBIQUINONE OXIDOREDUCTASE CHAIN 5"/>
    <property type="match status" value="1"/>
</dbReference>
<keyword evidence="6 7" id="KW-0472">Membrane</keyword>
<comment type="similarity">
    <text evidence="7">Belongs to the inorganic carbon transporter (TC 9.A.2) DabB family.</text>
</comment>
<evidence type="ECO:0000256" key="4">
    <source>
        <dbReference type="ARBA" id="ARBA00022692"/>
    </source>
</evidence>
<evidence type="ECO:0000256" key="6">
    <source>
        <dbReference type="ARBA" id="ARBA00023136"/>
    </source>
</evidence>
<protein>
    <recommendedName>
        <fullName evidence="7">Probable inorganic carbon transporter subunit DabB</fullName>
    </recommendedName>
</protein>
<evidence type="ECO:0000256" key="7">
    <source>
        <dbReference type="HAMAP-Rule" id="MF_00862"/>
    </source>
</evidence>
<dbReference type="GO" id="GO:0015990">
    <property type="term" value="P:electron transport coupled proton transport"/>
    <property type="evidence" value="ECO:0007669"/>
    <property type="project" value="TreeGrafter"/>
</dbReference>
<feature type="transmembrane region" description="Helical" evidence="7">
    <location>
        <begin position="352"/>
        <end position="373"/>
    </location>
</feature>
<gene>
    <name evidence="10" type="primary">ndhF</name>
    <name evidence="7" type="synonym">dabB</name>
    <name evidence="10" type="ORF">PPEP_a1786</name>
</gene>
<dbReference type="RefSeq" id="WP_147390111.1">
    <property type="nucleotide sequence ID" value="NZ_AQHF01000026.1"/>
</dbReference>
<feature type="transmembrane region" description="Helical" evidence="7">
    <location>
        <begin position="33"/>
        <end position="54"/>
    </location>
</feature>
<feature type="transmembrane region" description="Helical" evidence="7">
    <location>
        <begin position="379"/>
        <end position="397"/>
    </location>
</feature>
<dbReference type="PANTHER" id="PTHR42829:SF1">
    <property type="entry name" value="INORGANIC CARBON TRANSPORTER SUBUNIT DABB-RELATED"/>
    <property type="match status" value="1"/>
</dbReference>
<feature type="transmembrane region" description="Helical" evidence="7">
    <location>
        <begin position="66"/>
        <end position="84"/>
    </location>
</feature>
<feature type="transmembrane region" description="Helical" evidence="7">
    <location>
        <begin position="299"/>
        <end position="320"/>
    </location>
</feature>
<accession>A0A8I0MY81</accession>
<keyword evidence="5 7" id="KW-1133">Transmembrane helix</keyword>
<feature type="transmembrane region" description="Helical" evidence="7">
    <location>
        <begin position="104"/>
        <end position="134"/>
    </location>
</feature>
<dbReference type="GO" id="GO:0012505">
    <property type="term" value="C:endomembrane system"/>
    <property type="evidence" value="ECO:0007669"/>
    <property type="project" value="UniProtKB-SubCell"/>
</dbReference>
<feature type="transmembrane region" description="Helical" evidence="7">
    <location>
        <begin position="446"/>
        <end position="464"/>
    </location>
</feature>
<evidence type="ECO:0000256" key="2">
    <source>
        <dbReference type="ARBA" id="ARBA00022448"/>
    </source>
</evidence>
<dbReference type="InterPro" id="IPR001750">
    <property type="entry name" value="ND/Mrp_TM"/>
</dbReference>
<evidence type="ECO:0000256" key="5">
    <source>
        <dbReference type="ARBA" id="ARBA00022989"/>
    </source>
</evidence>
<dbReference type="GO" id="GO:0042773">
    <property type="term" value="P:ATP synthesis coupled electron transport"/>
    <property type="evidence" value="ECO:0007669"/>
    <property type="project" value="InterPro"/>
</dbReference>
<evidence type="ECO:0000256" key="1">
    <source>
        <dbReference type="ARBA" id="ARBA00004127"/>
    </source>
</evidence>
<keyword evidence="3 7" id="KW-1003">Cell membrane</keyword>
<keyword evidence="4 7" id="KW-0812">Transmembrane</keyword>
<comment type="subcellular location">
    <subcellularLocation>
        <location evidence="7">Cell membrane</location>
        <topology evidence="7">Multi-pass membrane protein</topology>
    </subcellularLocation>
    <subcellularLocation>
        <location evidence="1">Endomembrane system</location>
        <topology evidence="1">Multi-pass membrane protein</topology>
    </subcellularLocation>
    <subcellularLocation>
        <location evidence="8">Membrane</location>
        <topology evidence="8">Multi-pass membrane protein</topology>
    </subcellularLocation>
</comment>
<name>A0A8I0MY81_9GAMM</name>
<feature type="transmembrane region" description="Helical" evidence="7">
    <location>
        <begin position="155"/>
        <end position="175"/>
    </location>
</feature>
<dbReference type="Pfam" id="PF00361">
    <property type="entry name" value="Proton_antipo_M"/>
    <property type="match status" value="1"/>
</dbReference>
<feature type="transmembrane region" description="Helical" evidence="7">
    <location>
        <begin position="404"/>
        <end position="426"/>
    </location>
</feature>
<reference evidence="10 11" key="1">
    <citation type="submission" date="2015-06" db="EMBL/GenBank/DDBJ databases">
        <title>Genome sequence of Pseudoalteromonas peptidolytica.</title>
        <authorList>
            <person name="Xie B.-B."/>
            <person name="Rong J.-C."/>
            <person name="Qin Q.-L."/>
            <person name="Zhang Y.-Z."/>
        </authorList>
    </citation>
    <scope>NUCLEOTIDE SEQUENCE [LARGE SCALE GENOMIC DNA]</scope>
    <source>
        <strain evidence="10 11">F12-50-A1</strain>
    </source>
</reference>
<dbReference type="AlphaFoldDB" id="A0A8I0MY81"/>
<dbReference type="GO" id="GO:0003954">
    <property type="term" value="F:NADH dehydrogenase activity"/>
    <property type="evidence" value="ECO:0007669"/>
    <property type="project" value="TreeGrafter"/>
</dbReference>
<dbReference type="NCBIfam" id="NF006029">
    <property type="entry name" value="PRK08168.1"/>
    <property type="match status" value="1"/>
</dbReference>
<keyword evidence="2 7" id="KW-0813">Transport</keyword>
<dbReference type="Proteomes" id="UP000660708">
    <property type="component" value="Unassembled WGS sequence"/>
</dbReference>
<evidence type="ECO:0000313" key="11">
    <source>
        <dbReference type="Proteomes" id="UP000660708"/>
    </source>
</evidence>
<feature type="transmembrane region" description="Helical" evidence="7">
    <location>
        <begin position="264"/>
        <end position="287"/>
    </location>
</feature>
<feature type="domain" description="NADH:quinone oxidoreductase/Mrp antiporter transmembrane" evidence="9">
    <location>
        <begin position="117"/>
        <end position="339"/>
    </location>
</feature>
<dbReference type="GO" id="GO:0008137">
    <property type="term" value="F:NADH dehydrogenase (ubiquinone) activity"/>
    <property type="evidence" value="ECO:0007669"/>
    <property type="project" value="InterPro"/>
</dbReference>
<dbReference type="HAMAP" id="MF_00862">
    <property type="entry name" value="DabB"/>
    <property type="match status" value="1"/>
</dbReference>